<evidence type="ECO:0000313" key="3">
    <source>
        <dbReference type="Proteomes" id="UP000682892"/>
    </source>
</evidence>
<sequence>MPVDIAIKGSTRRQFPRSRRCADGGSESAERGGQMHSWQPWRSCIQGALLE</sequence>
<feature type="compositionally biased region" description="Basic residues" evidence="1">
    <location>
        <begin position="10"/>
        <end position="19"/>
    </location>
</feature>
<evidence type="ECO:0000313" key="2">
    <source>
        <dbReference type="EMBL" id="EAT42380.1"/>
    </source>
</evidence>
<proteinExistence type="predicted"/>
<protein>
    <submittedName>
        <fullName evidence="2">AAEL006086-PA</fullName>
    </submittedName>
</protein>
<feature type="region of interest" description="Disordered" evidence="1">
    <location>
        <begin position="1"/>
        <end position="38"/>
    </location>
</feature>
<dbReference type="HOGENOM" id="CLU_3108230_0_0_1"/>
<dbReference type="AlphaFoldDB" id="Q177N8"/>
<reference evidence="2" key="3">
    <citation type="submission" date="2012-09" db="EMBL/GenBank/DDBJ databases">
        <authorList>
            <consortium name="VectorBase"/>
        </authorList>
    </citation>
    <scope>NUCLEOTIDE SEQUENCE</scope>
    <source>
        <strain evidence="2">Liverpool</strain>
    </source>
</reference>
<organism evidence="2 3">
    <name type="scientific">Aedes aegypti</name>
    <name type="common">Yellowfever mosquito</name>
    <name type="synonym">Culex aegypti</name>
    <dbReference type="NCBI Taxonomy" id="7159"/>
    <lineage>
        <taxon>Eukaryota</taxon>
        <taxon>Metazoa</taxon>
        <taxon>Ecdysozoa</taxon>
        <taxon>Arthropoda</taxon>
        <taxon>Hexapoda</taxon>
        <taxon>Insecta</taxon>
        <taxon>Pterygota</taxon>
        <taxon>Neoptera</taxon>
        <taxon>Endopterygota</taxon>
        <taxon>Diptera</taxon>
        <taxon>Nematocera</taxon>
        <taxon>Culicoidea</taxon>
        <taxon>Culicidae</taxon>
        <taxon>Culicinae</taxon>
        <taxon>Aedini</taxon>
        <taxon>Aedes</taxon>
        <taxon>Stegomyia</taxon>
    </lineage>
</organism>
<dbReference type="Proteomes" id="UP000682892">
    <property type="component" value="Unassembled WGS sequence"/>
</dbReference>
<dbReference type="PaxDb" id="7159-AAEL006086-PA"/>
<name>Q177N8_AEDAE</name>
<reference evidence="2" key="1">
    <citation type="submission" date="2005-10" db="EMBL/GenBank/DDBJ databases">
        <authorList>
            <person name="Loftus B.J."/>
            <person name="Nene V.M."/>
            <person name="Hannick L.I."/>
            <person name="Bidwell S."/>
            <person name="Haas B."/>
            <person name="Amedeo P."/>
            <person name="Orvis J."/>
            <person name="Wortman J.R."/>
            <person name="White O.R."/>
            <person name="Salzberg S."/>
            <person name="Shumway M."/>
            <person name="Koo H."/>
            <person name="Zhao Y."/>
            <person name="Holmes M."/>
            <person name="Miller J."/>
            <person name="Schatz M."/>
            <person name="Pop M."/>
            <person name="Pai G."/>
            <person name="Utterback T."/>
            <person name="Rogers Y.-H."/>
            <person name="Kravitz S."/>
            <person name="Fraser C.M."/>
        </authorList>
    </citation>
    <scope>NUCLEOTIDE SEQUENCE</scope>
    <source>
        <strain evidence="2">Liverpool</strain>
    </source>
</reference>
<evidence type="ECO:0000256" key="1">
    <source>
        <dbReference type="SAM" id="MobiDB-lite"/>
    </source>
</evidence>
<gene>
    <name evidence="2" type="ORF">AaeL_AAEL006086</name>
</gene>
<reference evidence="2" key="2">
    <citation type="journal article" date="2007" name="Science">
        <title>Genome sequence of Aedes aegypti, a major arbovirus vector.</title>
        <authorList>
            <person name="Nene V."/>
            <person name="Wortman J.R."/>
            <person name="Lawson D."/>
            <person name="Haas B."/>
            <person name="Kodira C."/>
            <person name="Tu Z.J."/>
            <person name="Loftus B."/>
            <person name="Xi Z."/>
            <person name="Megy K."/>
            <person name="Grabherr M."/>
            <person name="Ren Q."/>
            <person name="Zdobnov E.M."/>
            <person name="Lobo N.F."/>
            <person name="Campbell K.S."/>
            <person name="Brown S.E."/>
            <person name="Bonaldo M.F."/>
            <person name="Zhu J."/>
            <person name="Sinkins S.P."/>
            <person name="Hogenkamp D.G."/>
            <person name="Amedeo P."/>
            <person name="Arensburger P."/>
            <person name="Atkinson P.W."/>
            <person name="Bidwell S."/>
            <person name="Biedler J."/>
            <person name="Birney E."/>
            <person name="Bruggner R.V."/>
            <person name="Costas J."/>
            <person name="Coy M.R."/>
            <person name="Crabtree J."/>
            <person name="Crawford M."/>
            <person name="Debruyn B."/>
            <person name="Decaprio D."/>
            <person name="Eiglmeier K."/>
            <person name="Eisenstadt E."/>
            <person name="El-Dorry H."/>
            <person name="Gelbart W.M."/>
            <person name="Gomes S.L."/>
            <person name="Hammond M."/>
            <person name="Hannick L.I."/>
            <person name="Hogan J.R."/>
            <person name="Holmes M.H."/>
            <person name="Jaffe D."/>
            <person name="Johnston J.S."/>
            <person name="Kennedy R.C."/>
            <person name="Koo H."/>
            <person name="Kravitz S."/>
            <person name="Kriventseva E.V."/>
            <person name="Kulp D."/>
            <person name="Labutti K."/>
            <person name="Lee E."/>
            <person name="Li S."/>
            <person name="Lovin D.D."/>
            <person name="Mao C."/>
            <person name="Mauceli E."/>
            <person name="Menck C.F."/>
            <person name="Miller J.R."/>
            <person name="Montgomery P."/>
            <person name="Mori A."/>
            <person name="Nascimento A.L."/>
            <person name="Naveira H.F."/>
            <person name="Nusbaum C."/>
            <person name="O'leary S."/>
            <person name="Orvis J."/>
            <person name="Pertea M."/>
            <person name="Quesneville H."/>
            <person name="Reidenbach K.R."/>
            <person name="Rogers Y.H."/>
            <person name="Roth C.W."/>
            <person name="Schneider J.R."/>
            <person name="Schatz M."/>
            <person name="Shumway M."/>
            <person name="Stanke M."/>
            <person name="Stinson E.O."/>
            <person name="Tubio J.M."/>
            <person name="Vanzee J.P."/>
            <person name="Verjovski-Almeida S."/>
            <person name="Werner D."/>
            <person name="White O."/>
            <person name="Wyder S."/>
            <person name="Zeng Q."/>
            <person name="Zhao Q."/>
            <person name="Zhao Y."/>
            <person name="Hill C.A."/>
            <person name="Raikhel A.S."/>
            <person name="Soares M.B."/>
            <person name="Knudson D.L."/>
            <person name="Lee N.H."/>
            <person name="Galagan J."/>
            <person name="Salzberg S.L."/>
            <person name="Paulsen I.T."/>
            <person name="Dimopoulos G."/>
            <person name="Collins F.H."/>
            <person name="Birren B."/>
            <person name="Fraser-Liggett C.M."/>
            <person name="Severson D.W."/>
        </authorList>
    </citation>
    <scope>NUCLEOTIDE SEQUENCE [LARGE SCALE GENOMIC DNA]</scope>
    <source>
        <strain evidence="2">Liverpool</strain>
    </source>
</reference>
<dbReference type="EMBL" id="CH477373">
    <property type="protein sequence ID" value="EAT42380.1"/>
    <property type="molecule type" value="Genomic_DNA"/>
</dbReference>
<accession>Q177N8</accession>